<evidence type="ECO:0000313" key="2">
    <source>
        <dbReference type="EMBL" id="TWT85396.1"/>
    </source>
</evidence>
<proteinExistence type="predicted"/>
<gene>
    <name evidence="2" type="ORF">Pla123a_02030</name>
</gene>
<dbReference type="AlphaFoldDB" id="A0A5C5ZE20"/>
<evidence type="ECO:0000313" key="3">
    <source>
        <dbReference type="Proteomes" id="UP000318478"/>
    </source>
</evidence>
<evidence type="ECO:0000256" key="1">
    <source>
        <dbReference type="SAM" id="Phobius"/>
    </source>
</evidence>
<organism evidence="2 3">
    <name type="scientific">Posidoniimonas polymericola</name>
    <dbReference type="NCBI Taxonomy" id="2528002"/>
    <lineage>
        <taxon>Bacteria</taxon>
        <taxon>Pseudomonadati</taxon>
        <taxon>Planctomycetota</taxon>
        <taxon>Planctomycetia</taxon>
        <taxon>Pirellulales</taxon>
        <taxon>Lacipirellulaceae</taxon>
        <taxon>Posidoniimonas</taxon>
    </lineage>
</organism>
<name>A0A5C5ZE20_9BACT</name>
<accession>A0A5C5ZE20</accession>
<protein>
    <submittedName>
        <fullName evidence="2">Uncharacterized protein</fullName>
    </submittedName>
</protein>
<feature type="transmembrane region" description="Helical" evidence="1">
    <location>
        <begin position="71"/>
        <end position="91"/>
    </location>
</feature>
<keyword evidence="1" id="KW-0812">Transmembrane</keyword>
<comment type="caution">
    <text evidence="2">The sequence shown here is derived from an EMBL/GenBank/DDBJ whole genome shotgun (WGS) entry which is preliminary data.</text>
</comment>
<sequence length="228" mass="25069">MILDQDLDRLADGELSPAERRELLQALESSPTDWRRCALAFVESQVLREEFRALTGESPACATVDRRPRSVLAAGGWLALAATLLGVAFLAGSLNNDIAAPGDAPLLAGGEEPPMTALPGPEEVDAAIAHRQQRVDQPDPDVVTFWTKDESGGRRSLRAKLVDADELDSELGVRFRSAIPPEVRRQYEQHGYRFQSRQRYAPLNMDNGRVLVVPVEDLQVAPVSDDYL</sequence>
<keyword evidence="1" id="KW-0472">Membrane</keyword>
<keyword evidence="1" id="KW-1133">Transmembrane helix</keyword>
<dbReference type="EMBL" id="SJPO01000001">
    <property type="protein sequence ID" value="TWT85396.1"/>
    <property type="molecule type" value="Genomic_DNA"/>
</dbReference>
<dbReference type="OrthoDB" id="271784at2"/>
<dbReference type="Proteomes" id="UP000318478">
    <property type="component" value="Unassembled WGS sequence"/>
</dbReference>
<reference evidence="2 3" key="1">
    <citation type="submission" date="2019-02" db="EMBL/GenBank/DDBJ databases">
        <title>Deep-cultivation of Planctomycetes and their phenomic and genomic characterization uncovers novel biology.</title>
        <authorList>
            <person name="Wiegand S."/>
            <person name="Jogler M."/>
            <person name="Boedeker C."/>
            <person name="Pinto D."/>
            <person name="Vollmers J."/>
            <person name="Rivas-Marin E."/>
            <person name="Kohn T."/>
            <person name="Peeters S.H."/>
            <person name="Heuer A."/>
            <person name="Rast P."/>
            <person name="Oberbeckmann S."/>
            <person name="Bunk B."/>
            <person name="Jeske O."/>
            <person name="Meyerdierks A."/>
            <person name="Storesund J.E."/>
            <person name="Kallscheuer N."/>
            <person name="Luecker S."/>
            <person name="Lage O.M."/>
            <person name="Pohl T."/>
            <person name="Merkel B.J."/>
            <person name="Hornburger P."/>
            <person name="Mueller R.-W."/>
            <person name="Bruemmer F."/>
            <person name="Labrenz M."/>
            <person name="Spormann A.M."/>
            <person name="Op Den Camp H."/>
            <person name="Overmann J."/>
            <person name="Amann R."/>
            <person name="Jetten M.S.M."/>
            <person name="Mascher T."/>
            <person name="Medema M.H."/>
            <person name="Devos D.P."/>
            <person name="Kaster A.-K."/>
            <person name="Ovreas L."/>
            <person name="Rohde M."/>
            <person name="Galperin M.Y."/>
            <person name="Jogler C."/>
        </authorList>
    </citation>
    <scope>NUCLEOTIDE SEQUENCE [LARGE SCALE GENOMIC DNA]</scope>
    <source>
        <strain evidence="2 3">Pla123a</strain>
    </source>
</reference>
<dbReference type="RefSeq" id="WP_146583663.1">
    <property type="nucleotide sequence ID" value="NZ_SJPO01000001.1"/>
</dbReference>
<keyword evidence="3" id="KW-1185">Reference proteome</keyword>